<keyword evidence="2" id="KW-1185">Reference proteome</keyword>
<organism evidence="1 2">
    <name type="scientific">Helianthus annuus</name>
    <name type="common">Common sunflower</name>
    <dbReference type="NCBI Taxonomy" id="4232"/>
    <lineage>
        <taxon>Eukaryota</taxon>
        <taxon>Viridiplantae</taxon>
        <taxon>Streptophyta</taxon>
        <taxon>Embryophyta</taxon>
        <taxon>Tracheophyta</taxon>
        <taxon>Spermatophyta</taxon>
        <taxon>Magnoliopsida</taxon>
        <taxon>eudicotyledons</taxon>
        <taxon>Gunneridae</taxon>
        <taxon>Pentapetalae</taxon>
        <taxon>asterids</taxon>
        <taxon>campanulids</taxon>
        <taxon>Asterales</taxon>
        <taxon>Asteraceae</taxon>
        <taxon>Asteroideae</taxon>
        <taxon>Heliantheae alliance</taxon>
        <taxon>Heliantheae</taxon>
        <taxon>Helianthus</taxon>
    </lineage>
</organism>
<proteinExistence type="predicted"/>
<dbReference type="EMBL" id="MNCJ02000316">
    <property type="protein sequence ID" value="KAF5823161.1"/>
    <property type="molecule type" value="Genomic_DNA"/>
</dbReference>
<protein>
    <submittedName>
        <fullName evidence="1">Uncharacterized protein</fullName>
    </submittedName>
</protein>
<evidence type="ECO:0000313" key="2">
    <source>
        <dbReference type="Proteomes" id="UP000215914"/>
    </source>
</evidence>
<name>A0A9K3P3Y7_HELAN</name>
<gene>
    <name evidence="1" type="ORF">HanXRQr2_Chr01g0035321</name>
</gene>
<sequence>MEKNASTRSNNAVHLGDNRLQTFINPLNRQEQADSDSVEIISVGPFSPYKSHLSRGFSEEIRRIERQRKRSRDLLYWNWDDVVSISSSNEEIEFIDMTVDADVDEVIGQSGFDQFSDSEDEVDDTADSLESYNRKLKVPKVSIHRRSRVVKL</sequence>
<evidence type="ECO:0000313" key="1">
    <source>
        <dbReference type="EMBL" id="KAF5823161.1"/>
    </source>
</evidence>
<dbReference type="AlphaFoldDB" id="A0A9K3P3Y7"/>
<accession>A0A9K3P3Y7</accession>
<comment type="caution">
    <text evidence="1">The sequence shown here is derived from an EMBL/GenBank/DDBJ whole genome shotgun (WGS) entry which is preliminary data.</text>
</comment>
<dbReference type="Proteomes" id="UP000215914">
    <property type="component" value="Unassembled WGS sequence"/>
</dbReference>
<dbReference type="Gramene" id="mRNA:HanXRQr2_Chr01g0035321">
    <property type="protein sequence ID" value="mRNA:HanXRQr2_Chr01g0035321"/>
    <property type="gene ID" value="HanXRQr2_Chr01g0035321"/>
</dbReference>
<reference evidence="1" key="1">
    <citation type="journal article" date="2017" name="Nature">
        <title>The sunflower genome provides insights into oil metabolism, flowering and Asterid evolution.</title>
        <authorList>
            <person name="Badouin H."/>
            <person name="Gouzy J."/>
            <person name="Grassa C.J."/>
            <person name="Murat F."/>
            <person name="Staton S.E."/>
            <person name="Cottret L."/>
            <person name="Lelandais-Briere C."/>
            <person name="Owens G.L."/>
            <person name="Carrere S."/>
            <person name="Mayjonade B."/>
            <person name="Legrand L."/>
            <person name="Gill N."/>
            <person name="Kane N.C."/>
            <person name="Bowers J.E."/>
            <person name="Hubner S."/>
            <person name="Bellec A."/>
            <person name="Berard A."/>
            <person name="Berges H."/>
            <person name="Blanchet N."/>
            <person name="Boniface M.C."/>
            <person name="Brunel D."/>
            <person name="Catrice O."/>
            <person name="Chaidir N."/>
            <person name="Claudel C."/>
            <person name="Donnadieu C."/>
            <person name="Faraut T."/>
            <person name="Fievet G."/>
            <person name="Helmstetter N."/>
            <person name="King M."/>
            <person name="Knapp S.J."/>
            <person name="Lai Z."/>
            <person name="Le Paslier M.C."/>
            <person name="Lippi Y."/>
            <person name="Lorenzon L."/>
            <person name="Mandel J.R."/>
            <person name="Marage G."/>
            <person name="Marchand G."/>
            <person name="Marquand E."/>
            <person name="Bret-Mestries E."/>
            <person name="Morien E."/>
            <person name="Nambeesan S."/>
            <person name="Nguyen T."/>
            <person name="Pegot-Espagnet P."/>
            <person name="Pouilly N."/>
            <person name="Raftis F."/>
            <person name="Sallet E."/>
            <person name="Schiex T."/>
            <person name="Thomas J."/>
            <person name="Vandecasteele C."/>
            <person name="Vares D."/>
            <person name="Vear F."/>
            <person name="Vautrin S."/>
            <person name="Crespi M."/>
            <person name="Mangin B."/>
            <person name="Burke J.M."/>
            <person name="Salse J."/>
            <person name="Munos S."/>
            <person name="Vincourt P."/>
            <person name="Rieseberg L.H."/>
            <person name="Langlade N.B."/>
        </authorList>
    </citation>
    <scope>NUCLEOTIDE SEQUENCE</scope>
    <source>
        <tissue evidence="1">Leaves</tissue>
    </source>
</reference>
<reference evidence="1" key="2">
    <citation type="submission" date="2020-06" db="EMBL/GenBank/DDBJ databases">
        <title>Helianthus annuus Genome sequencing and assembly Release 2.</title>
        <authorList>
            <person name="Gouzy J."/>
            <person name="Langlade N."/>
            <person name="Munos S."/>
        </authorList>
    </citation>
    <scope>NUCLEOTIDE SEQUENCE</scope>
    <source>
        <tissue evidence="1">Leaves</tissue>
    </source>
</reference>